<dbReference type="InterPro" id="IPR000719">
    <property type="entry name" value="Prot_kinase_dom"/>
</dbReference>
<dbReference type="KEGG" id="eiv:EIN_390840"/>
<dbReference type="InterPro" id="IPR011009">
    <property type="entry name" value="Kinase-like_dom_sf"/>
</dbReference>
<keyword evidence="4" id="KW-0723">Serine/threonine-protein kinase</keyword>
<evidence type="ECO:0000313" key="8">
    <source>
        <dbReference type="Proteomes" id="UP000014680"/>
    </source>
</evidence>
<dbReference type="GO" id="GO:0005524">
    <property type="term" value="F:ATP binding"/>
    <property type="evidence" value="ECO:0007669"/>
    <property type="project" value="UniProtKB-UniRule"/>
</dbReference>
<keyword evidence="7" id="KW-0808">Transferase</keyword>
<evidence type="ECO:0000256" key="5">
    <source>
        <dbReference type="SAM" id="MobiDB-lite"/>
    </source>
</evidence>
<keyword evidence="7" id="KW-0418">Kinase</keyword>
<evidence type="ECO:0000313" key="7">
    <source>
        <dbReference type="EMBL" id="ELP89459.1"/>
    </source>
</evidence>
<dbReference type="CDD" id="cd05117">
    <property type="entry name" value="STKc_CAMK"/>
    <property type="match status" value="1"/>
</dbReference>
<name>A0A0A1U592_ENTIV</name>
<dbReference type="PROSITE" id="PS00108">
    <property type="entry name" value="PROTEIN_KINASE_ST"/>
    <property type="match status" value="1"/>
</dbReference>
<dbReference type="PANTHER" id="PTHR24347">
    <property type="entry name" value="SERINE/THREONINE-PROTEIN KINASE"/>
    <property type="match status" value="1"/>
</dbReference>
<dbReference type="Proteomes" id="UP000014680">
    <property type="component" value="Unassembled WGS sequence"/>
</dbReference>
<dbReference type="RefSeq" id="XP_004256230.1">
    <property type="nucleotide sequence ID" value="XM_004256182.1"/>
</dbReference>
<protein>
    <submittedName>
        <fullName evidence="7">Myosin light chain kinase, putative</fullName>
        <ecNumber evidence="7">2.7.11.17</ecNumber>
    </submittedName>
</protein>
<keyword evidence="8" id="KW-1185">Reference proteome</keyword>
<accession>A0A0A1U592</accession>
<dbReference type="InterPro" id="IPR017441">
    <property type="entry name" value="Protein_kinase_ATP_BS"/>
</dbReference>
<dbReference type="Pfam" id="PF00069">
    <property type="entry name" value="Pkinase"/>
    <property type="match status" value="1"/>
</dbReference>
<dbReference type="OrthoDB" id="541276at2759"/>
<feature type="compositionally biased region" description="Polar residues" evidence="5">
    <location>
        <begin position="35"/>
        <end position="54"/>
    </location>
</feature>
<dbReference type="AlphaFoldDB" id="A0A0A1U592"/>
<feature type="binding site" evidence="3">
    <location>
        <position position="138"/>
    </location>
    <ligand>
        <name>ATP</name>
        <dbReference type="ChEBI" id="CHEBI:30616"/>
    </ligand>
</feature>
<organism evidence="7 8">
    <name type="scientific">Entamoeba invadens IP1</name>
    <dbReference type="NCBI Taxonomy" id="370355"/>
    <lineage>
        <taxon>Eukaryota</taxon>
        <taxon>Amoebozoa</taxon>
        <taxon>Evosea</taxon>
        <taxon>Archamoebae</taxon>
        <taxon>Mastigamoebida</taxon>
        <taxon>Entamoebidae</taxon>
        <taxon>Entamoeba</taxon>
    </lineage>
</organism>
<dbReference type="GeneID" id="14888475"/>
<comment type="similarity">
    <text evidence="4">Belongs to the protein kinase superfamily.</text>
</comment>
<keyword evidence="2 3" id="KW-0067">ATP-binding</keyword>
<sequence length="393" mass="45098">MSEKQMKEKKLINKTKETMETATWKPVKYTTKQRSSSIRLGSTRRFQTAVSTPSLPEIPKTPSPASCDEKSMKKACEEKKEICDEILNGKSRYADVQKQFKFCEVVGRGGFSVVHRAIYKKTSDTVALKIIDKTIVRKDQLETLSREIGFVKWCEHKYLLQVYDILEDDDYIYEVLEFAPGGNLFQLIKKKPLSEQQAQWVTYQVASAVYYLHSQGICHRDLKPENILLMEKGKENSFNIRLVDFGLAKKFSEDILKTPCGTFDYAPPEMLLHQEKYTHLCDIWSLGVTVFVSMCGYYPFDGDNLAENIEQMKAGDINFDDDEWGIISVECKDFIKKCLTADINYRLNVEGVLTHPWLCGNSVYTNPLFTSLLEQLSNQTMENSVVPKKITID</sequence>
<dbReference type="EMBL" id="KB206629">
    <property type="protein sequence ID" value="ELP89459.1"/>
    <property type="molecule type" value="Genomic_DNA"/>
</dbReference>
<dbReference type="EC" id="2.7.11.17" evidence="7"/>
<dbReference type="PROSITE" id="PS00107">
    <property type="entry name" value="PROTEIN_KINASE_ATP"/>
    <property type="match status" value="1"/>
</dbReference>
<gene>
    <name evidence="7" type="ORF">EIN_390840</name>
</gene>
<dbReference type="OMA" id="MHANDIV"/>
<evidence type="ECO:0000256" key="2">
    <source>
        <dbReference type="ARBA" id="ARBA00022840"/>
    </source>
</evidence>
<proteinExistence type="inferred from homology"/>
<dbReference type="SUPFAM" id="SSF56112">
    <property type="entry name" value="Protein kinase-like (PK-like)"/>
    <property type="match status" value="1"/>
</dbReference>
<keyword evidence="1 3" id="KW-0547">Nucleotide-binding</keyword>
<evidence type="ECO:0000256" key="4">
    <source>
        <dbReference type="RuleBase" id="RU000304"/>
    </source>
</evidence>
<evidence type="ECO:0000256" key="1">
    <source>
        <dbReference type="ARBA" id="ARBA00022741"/>
    </source>
</evidence>
<evidence type="ECO:0000256" key="3">
    <source>
        <dbReference type="PROSITE-ProRule" id="PRU10141"/>
    </source>
</evidence>
<feature type="domain" description="Protein kinase" evidence="6">
    <location>
        <begin position="100"/>
        <end position="358"/>
    </location>
</feature>
<dbReference type="SMART" id="SM00220">
    <property type="entry name" value="S_TKc"/>
    <property type="match status" value="1"/>
</dbReference>
<feature type="region of interest" description="Disordered" evidence="5">
    <location>
        <begin position="35"/>
        <end position="68"/>
    </location>
</feature>
<dbReference type="PROSITE" id="PS50011">
    <property type="entry name" value="PROTEIN_KINASE_DOM"/>
    <property type="match status" value="1"/>
</dbReference>
<evidence type="ECO:0000259" key="6">
    <source>
        <dbReference type="PROSITE" id="PS50011"/>
    </source>
</evidence>
<dbReference type="InterPro" id="IPR008271">
    <property type="entry name" value="Ser/Thr_kinase_AS"/>
</dbReference>
<dbReference type="GO" id="GO:0004683">
    <property type="term" value="F:calcium/calmodulin-dependent protein kinase activity"/>
    <property type="evidence" value="ECO:0007669"/>
    <property type="project" value="UniProtKB-EC"/>
</dbReference>
<dbReference type="FunFam" id="1.10.510.10:FF:001194">
    <property type="entry name" value="Calcium/calmodulin-dependent protein kinase type 1D, putative"/>
    <property type="match status" value="1"/>
</dbReference>
<reference evidence="7 8" key="1">
    <citation type="submission" date="2012-10" db="EMBL/GenBank/DDBJ databases">
        <authorList>
            <person name="Zafar N."/>
            <person name="Inman J."/>
            <person name="Hall N."/>
            <person name="Lorenzi H."/>
            <person name="Caler E."/>
        </authorList>
    </citation>
    <scope>NUCLEOTIDE SEQUENCE [LARGE SCALE GENOMIC DNA]</scope>
    <source>
        <strain evidence="7 8">IP1</strain>
    </source>
</reference>
<dbReference type="Gene3D" id="1.10.510.10">
    <property type="entry name" value="Transferase(Phosphotransferase) domain 1"/>
    <property type="match status" value="1"/>
</dbReference>
<dbReference type="VEuPathDB" id="AmoebaDB:EIN_390840"/>